<dbReference type="Proteomes" id="UP000070444">
    <property type="component" value="Unassembled WGS sequence"/>
</dbReference>
<gene>
    <name evidence="1" type="ORF">CONCODRAFT_6412</name>
</gene>
<organism evidence="1 2">
    <name type="scientific">Conidiobolus coronatus (strain ATCC 28846 / CBS 209.66 / NRRL 28638)</name>
    <name type="common">Delacroixia coronata</name>
    <dbReference type="NCBI Taxonomy" id="796925"/>
    <lineage>
        <taxon>Eukaryota</taxon>
        <taxon>Fungi</taxon>
        <taxon>Fungi incertae sedis</taxon>
        <taxon>Zoopagomycota</taxon>
        <taxon>Entomophthoromycotina</taxon>
        <taxon>Entomophthoromycetes</taxon>
        <taxon>Entomophthorales</taxon>
        <taxon>Ancylistaceae</taxon>
        <taxon>Conidiobolus</taxon>
    </lineage>
</organism>
<protein>
    <submittedName>
        <fullName evidence="1">Uncharacterized protein</fullName>
    </submittedName>
</protein>
<reference evidence="1 2" key="1">
    <citation type="journal article" date="2015" name="Genome Biol. Evol.">
        <title>Phylogenomic analyses indicate that early fungi evolved digesting cell walls of algal ancestors of land plants.</title>
        <authorList>
            <person name="Chang Y."/>
            <person name="Wang S."/>
            <person name="Sekimoto S."/>
            <person name="Aerts A.L."/>
            <person name="Choi C."/>
            <person name="Clum A."/>
            <person name="LaButti K.M."/>
            <person name="Lindquist E.A."/>
            <person name="Yee Ngan C."/>
            <person name="Ohm R.A."/>
            <person name="Salamov A.A."/>
            <person name="Grigoriev I.V."/>
            <person name="Spatafora J.W."/>
            <person name="Berbee M.L."/>
        </authorList>
    </citation>
    <scope>NUCLEOTIDE SEQUENCE [LARGE SCALE GENOMIC DNA]</scope>
    <source>
        <strain evidence="1 2">NRRL 28638</strain>
    </source>
</reference>
<sequence>MNYTDNKIIYNLFCNNILLQYLDISDKAELSSACKFIFQKCAIFRLSNYNIDSNDFEKASKNTSAEVELFEDVYNNKMEYINTTITKAFI</sequence>
<dbReference type="EMBL" id="KQ964488">
    <property type="protein sequence ID" value="KXN70965.1"/>
    <property type="molecule type" value="Genomic_DNA"/>
</dbReference>
<name>A0A137P7K0_CONC2</name>
<evidence type="ECO:0000313" key="1">
    <source>
        <dbReference type="EMBL" id="KXN70965.1"/>
    </source>
</evidence>
<evidence type="ECO:0000313" key="2">
    <source>
        <dbReference type="Proteomes" id="UP000070444"/>
    </source>
</evidence>
<keyword evidence="2" id="KW-1185">Reference proteome</keyword>
<proteinExistence type="predicted"/>
<dbReference type="AlphaFoldDB" id="A0A137P7K0"/>
<accession>A0A137P7K0</accession>